<dbReference type="InterPro" id="IPR029035">
    <property type="entry name" value="DHS-like_NAD/FAD-binding_dom"/>
</dbReference>
<feature type="binding site" evidence="3">
    <location>
        <position position="288"/>
    </location>
    <ligand>
        <name>FAD</name>
        <dbReference type="ChEBI" id="CHEBI:57692"/>
    </ligand>
</feature>
<accession>A0A2G6MRS2</accession>
<evidence type="ECO:0000256" key="2">
    <source>
        <dbReference type="ARBA" id="ARBA00022982"/>
    </source>
</evidence>
<name>A0A2G6MRS2_9BACT</name>
<keyword evidence="2" id="KW-0249">Electron transport</keyword>
<dbReference type="PANTHER" id="PTHR43153:SF1">
    <property type="entry name" value="ELECTRON TRANSFER FLAVOPROTEIN SUBUNIT ALPHA, MITOCHONDRIAL"/>
    <property type="match status" value="1"/>
</dbReference>
<dbReference type="Gene3D" id="3.40.50.620">
    <property type="entry name" value="HUPs"/>
    <property type="match status" value="1"/>
</dbReference>
<protein>
    <submittedName>
        <fullName evidence="5">Electron transfer flavoprotein subunit alpha</fullName>
    </submittedName>
</protein>
<proteinExistence type="inferred from homology"/>
<keyword evidence="3" id="KW-0285">Flavoprotein</keyword>
<dbReference type="SUPFAM" id="SSF52402">
    <property type="entry name" value="Adenine nucleotide alpha hydrolases-like"/>
    <property type="match status" value="1"/>
</dbReference>
<dbReference type="SMART" id="SM00893">
    <property type="entry name" value="ETF"/>
    <property type="match status" value="1"/>
</dbReference>
<dbReference type="EMBL" id="PDTI01000032">
    <property type="protein sequence ID" value="PIE62715.1"/>
    <property type="molecule type" value="Genomic_DNA"/>
</dbReference>
<comment type="caution">
    <text evidence="5">The sequence shown here is derived from an EMBL/GenBank/DDBJ whole genome shotgun (WGS) entry which is preliminary data.</text>
</comment>
<feature type="binding site" evidence="3">
    <location>
        <begin position="306"/>
        <end position="307"/>
    </location>
    <ligand>
        <name>FAD</name>
        <dbReference type="ChEBI" id="CHEBI:57692"/>
    </ligand>
</feature>
<dbReference type="PIRSF" id="PIRSF000089">
    <property type="entry name" value="Electra_flavoP_a"/>
    <property type="match status" value="1"/>
</dbReference>
<evidence type="ECO:0000256" key="3">
    <source>
        <dbReference type="PIRSR" id="PIRSR000089-1"/>
    </source>
</evidence>
<evidence type="ECO:0000259" key="4">
    <source>
        <dbReference type="SMART" id="SM00893"/>
    </source>
</evidence>
<reference evidence="5 6" key="1">
    <citation type="submission" date="2017-10" db="EMBL/GenBank/DDBJ databases">
        <title>Novel microbial diversity and functional potential in the marine mammal oral microbiome.</title>
        <authorList>
            <person name="Dudek N.K."/>
            <person name="Sun C.L."/>
            <person name="Burstein D."/>
            <person name="Kantor R.S."/>
            <person name="Aliaga Goltsman D.S."/>
            <person name="Bik E.M."/>
            <person name="Thomas B.C."/>
            <person name="Banfield J.F."/>
            <person name="Relman D.A."/>
        </authorList>
    </citation>
    <scope>NUCLEOTIDE SEQUENCE [LARGE SCALE GENOMIC DNA]</scope>
    <source>
        <strain evidence="5">DOLJORAL78_47_202</strain>
    </source>
</reference>
<feature type="binding site" evidence="3">
    <location>
        <begin position="267"/>
        <end position="274"/>
    </location>
    <ligand>
        <name>FAD</name>
        <dbReference type="ChEBI" id="CHEBI:57692"/>
    </ligand>
</feature>
<comment type="similarity">
    <text evidence="1">Belongs to the ETF alpha-subunit/FixB family.</text>
</comment>
<dbReference type="PANTHER" id="PTHR43153">
    <property type="entry name" value="ELECTRON TRANSFER FLAVOPROTEIN ALPHA"/>
    <property type="match status" value="1"/>
</dbReference>
<evidence type="ECO:0000313" key="5">
    <source>
        <dbReference type="EMBL" id="PIE62715.1"/>
    </source>
</evidence>
<evidence type="ECO:0000313" key="6">
    <source>
        <dbReference type="Proteomes" id="UP000231203"/>
    </source>
</evidence>
<dbReference type="SUPFAM" id="SSF52467">
    <property type="entry name" value="DHS-like NAD/FAD-binding domain"/>
    <property type="match status" value="1"/>
</dbReference>
<organism evidence="5 6">
    <name type="scientific">Desulfobacter postgatei</name>
    <dbReference type="NCBI Taxonomy" id="2293"/>
    <lineage>
        <taxon>Bacteria</taxon>
        <taxon>Pseudomonadati</taxon>
        <taxon>Thermodesulfobacteriota</taxon>
        <taxon>Desulfobacteria</taxon>
        <taxon>Desulfobacterales</taxon>
        <taxon>Desulfobacteraceae</taxon>
        <taxon>Desulfobacter</taxon>
    </lineage>
</organism>
<dbReference type="GO" id="GO:0050660">
    <property type="term" value="F:flavin adenine dinucleotide binding"/>
    <property type="evidence" value="ECO:0007669"/>
    <property type="project" value="InterPro"/>
</dbReference>
<dbReference type="Proteomes" id="UP000231203">
    <property type="component" value="Unassembled WGS sequence"/>
</dbReference>
<comment type="cofactor">
    <cofactor evidence="3">
        <name>FAD</name>
        <dbReference type="ChEBI" id="CHEBI:57692"/>
    </cofactor>
    <text evidence="3">Binds 1 FAD per dimer.</text>
</comment>
<dbReference type="InterPro" id="IPR014730">
    <property type="entry name" value="ETF_a/b_N"/>
</dbReference>
<dbReference type="InterPro" id="IPR014729">
    <property type="entry name" value="Rossmann-like_a/b/a_fold"/>
</dbReference>
<dbReference type="GO" id="GO:0009055">
    <property type="term" value="F:electron transfer activity"/>
    <property type="evidence" value="ECO:0007669"/>
    <property type="project" value="InterPro"/>
</dbReference>
<dbReference type="GO" id="GO:0033539">
    <property type="term" value="P:fatty acid beta-oxidation using acyl-CoA dehydrogenase"/>
    <property type="evidence" value="ECO:0007669"/>
    <property type="project" value="TreeGrafter"/>
</dbReference>
<dbReference type="Pfam" id="PF01012">
    <property type="entry name" value="ETF"/>
    <property type="match status" value="1"/>
</dbReference>
<feature type="domain" description="Electron transfer flavoprotein alpha/beta-subunit N-terminal" evidence="4">
    <location>
        <begin position="4"/>
        <end position="190"/>
    </location>
</feature>
<dbReference type="AlphaFoldDB" id="A0A2G6MRS2"/>
<feature type="binding site" evidence="3">
    <location>
        <begin position="250"/>
        <end position="254"/>
    </location>
    <ligand>
        <name>FAD</name>
        <dbReference type="ChEBI" id="CHEBI:57692"/>
    </ligand>
</feature>
<feature type="binding site" evidence="3">
    <location>
        <position position="211"/>
    </location>
    <ligand>
        <name>FAD</name>
        <dbReference type="ChEBI" id="CHEBI:57692"/>
    </ligand>
</feature>
<feature type="binding site" evidence="3">
    <location>
        <begin position="236"/>
        <end position="237"/>
    </location>
    <ligand>
        <name>FAD</name>
        <dbReference type="ChEBI" id="CHEBI:57692"/>
    </ligand>
</feature>
<evidence type="ECO:0000256" key="1">
    <source>
        <dbReference type="ARBA" id="ARBA00005817"/>
    </source>
</evidence>
<dbReference type="Gene3D" id="3.40.50.1220">
    <property type="entry name" value="TPP-binding domain"/>
    <property type="match status" value="1"/>
</dbReference>
<dbReference type="Pfam" id="PF00766">
    <property type="entry name" value="ETF_alpha"/>
    <property type="match status" value="1"/>
</dbReference>
<keyword evidence="2" id="KW-0813">Transport</keyword>
<dbReference type="InterPro" id="IPR014731">
    <property type="entry name" value="ETF_asu_C"/>
</dbReference>
<dbReference type="InterPro" id="IPR001308">
    <property type="entry name" value="ETF_a/FixB"/>
</dbReference>
<gene>
    <name evidence="5" type="ORF">CSA25_03785</name>
</gene>
<keyword evidence="3" id="KW-0274">FAD</keyword>
<sequence length="321" mass="33434">MTQIFAYVPFKNGLAEDVALEFPDAAKKIDASASLTAVVTGSGADLDKVANELTKTYAEVIKIDDTALAYPNAEVVRNVLTNIIPADAIVLLAHDTFGMDLAPGLSVKLDSAYAADVVDFEGMDGATLTLIRQELGGAVSTHVTCDAAAGAVITIRPGAFAPVDGGASGSVVDKSGDAGDLSAKRTFLEVVKAEVGDVDITKSDVLVSIGRGIEDEDNIEVAQDLADAMGAVVSCSRPIVDAKWLEKSRQVGTSGLTVKPKVYMAMGISGSFQHMGGIKGNPLIVAVNKNPKAPIFQVADVGIVEDILDFMPELQKAIEDL</sequence>